<protein>
    <submittedName>
        <fullName evidence="3">AC5</fullName>
    </submittedName>
</protein>
<sequence length="211" mass="23883">MILIFASLLLVVHNIIINPNKLLHESLLLRCILTPCHSCMPLPEHLVPIPMHIFHRHRAGLIIKHVKNLTKILRLVNWSTVTNEKEHHIVRVILGLYIFIHPYFTQHINRLHTKPLRYSMGQPNTPSNITKTNGLTHVIKIMSASKGLDLNWTFPAPRDIWTSVHPGHPGLSVHGPVRPCFCFGDADNGGSSTAHIWAVEVETATYLRCGR</sequence>
<reference evidence="3" key="1">
    <citation type="submission" date="2018-09" db="EMBL/GenBank/DDBJ databases">
        <title>Papaya leaf curl disease complex.</title>
        <authorList>
            <person name="Varun P."/>
            <person name="Saxena S."/>
        </authorList>
    </citation>
    <scope>NUCLEOTIDE SEQUENCE [LARGE SCALE GENOMIC DNA]</scope>
    <source>
        <strain evidence="3">PSB-14</strain>
    </source>
</reference>
<dbReference type="Proteomes" id="UP000682114">
    <property type="component" value="Segment"/>
</dbReference>
<dbReference type="Pfam" id="PF04807">
    <property type="entry name" value="Gemini_AC4_5"/>
    <property type="match status" value="1"/>
</dbReference>
<evidence type="ECO:0000313" key="4">
    <source>
        <dbReference type="Proteomes" id="UP000682114"/>
    </source>
</evidence>
<gene>
    <name evidence="3" type="primary">AC5</name>
</gene>
<proteinExistence type="predicted"/>
<dbReference type="Pfam" id="PF08464">
    <property type="entry name" value="Gemini_AC4_5_2"/>
    <property type="match status" value="1"/>
</dbReference>
<evidence type="ECO:0000259" key="2">
    <source>
        <dbReference type="Pfam" id="PF08464"/>
    </source>
</evidence>
<name>A0A5P1I959_9GEMI</name>
<dbReference type="InterPro" id="IPR006892">
    <property type="entry name" value="Gemini_AC4_5_cons_dom_1"/>
</dbReference>
<accession>A0A5P1I959</accession>
<dbReference type="InterPro" id="IPR013671">
    <property type="entry name" value="Gemini_AC4/5_cons-dom"/>
</dbReference>
<evidence type="ECO:0000259" key="1">
    <source>
        <dbReference type="Pfam" id="PF04807"/>
    </source>
</evidence>
<organism evidence="3 4">
    <name type="scientific">Papaya leaf curl Lucknow virus 2</name>
    <dbReference type="NCBI Taxonomy" id="3232064"/>
    <lineage>
        <taxon>Viruses</taxon>
        <taxon>Monodnaviria</taxon>
        <taxon>Shotokuvirae</taxon>
        <taxon>Cressdnaviricota</taxon>
        <taxon>Repensiviricetes</taxon>
        <taxon>Geplafuvirales</taxon>
        <taxon>Geminiviridae</taxon>
        <taxon>Begomovirus</taxon>
        <taxon>Begomovirus caricasecundi</taxon>
    </lineage>
</organism>
<feature type="domain" description="Geminivirus AC4/5 conserved" evidence="1">
    <location>
        <begin position="51"/>
        <end position="83"/>
    </location>
</feature>
<dbReference type="EMBL" id="MH988458">
    <property type="protein sequence ID" value="QBP05527.1"/>
    <property type="molecule type" value="Genomic_DNA"/>
</dbReference>
<feature type="domain" description="Geminivirus AC4/5 conserved" evidence="2">
    <location>
        <begin position="140"/>
        <end position="180"/>
    </location>
</feature>
<keyword evidence="4" id="KW-1185">Reference proteome</keyword>
<evidence type="ECO:0000313" key="3">
    <source>
        <dbReference type="EMBL" id="QBP05527.1"/>
    </source>
</evidence>